<dbReference type="PANTHER" id="PTHR18945">
    <property type="entry name" value="NEUROTRANSMITTER GATED ION CHANNEL"/>
    <property type="match status" value="1"/>
</dbReference>
<dbReference type="Gene3D" id="2.70.170.10">
    <property type="entry name" value="Neurotransmitter-gated ion-channel ligand-binding domain"/>
    <property type="match status" value="1"/>
</dbReference>
<sequence>MENKAEDQIKKEKTTEELSRTKTEEEKTAQHITIVKNELRFEDIQTFFQTYSLEKPIQSFLDHFENICNSFEVTEKKKIIFFNKIISTIPTEKEDMLLLLFAALGCIVSSSFGSEGKVLTERDLRPELDEDNHILVMHSWMRTEWKDEYLTWEPKEFNNITILSVPDSEVWKPDLSIYTSSSDDSVFPKSNFRADIHSDGRVLWVPAFTIKNRCPILKKQKTSYYNCSIRIGSWTYSSNLMDIQRIDDIVYLDIFQITNPKWILINAWTNRESKHYPCCVEEFHLINLNIELERRILKE</sequence>
<dbReference type="AlphaFoldDB" id="A0A8X6FYP6"/>
<dbReference type="InterPro" id="IPR036734">
    <property type="entry name" value="Neur_chan_lig-bd_sf"/>
</dbReference>
<feature type="region of interest" description="Disordered" evidence="1">
    <location>
        <begin position="1"/>
        <end position="27"/>
    </location>
</feature>
<dbReference type="SUPFAM" id="SSF63712">
    <property type="entry name" value="Nicotinic receptor ligand binding domain-like"/>
    <property type="match status" value="1"/>
</dbReference>
<reference evidence="3" key="1">
    <citation type="submission" date="2020-07" db="EMBL/GenBank/DDBJ databases">
        <title>Multicomponent nature underlies the extraordinary mechanical properties of spider dragline silk.</title>
        <authorList>
            <person name="Kono N."/>
            <person name="Nakamura H."/>
            <person name="Mori M."/>
            <person name="Yoshida Y."/>
            <person name="Ohtoshi R."/>
            <person name="Malay A.D."/>
            <person name="Moran D.A.P."/>
            <person name="Tomita M."/>
            <person name="Numata K."/>
            <person name="Arakawa K."/>
        </authorList>
    </citation>
    <scope>NUCLEOTIDE SEQUENCE</scope>
</reference>
<evidence type="ECO:0000313" key="4">
    <source>
        <dbReference type="Proteomes" id="UP000887116"/>
    </source>
</evidence>
<evidence type="ECO:0000259" key="2">
    <source>
        <dbReference type="Pfam" id="PF02931"/>
    </source>
</evidence>
<dbReference type="OrthoDB" id="6415331at2759"/>
<keyword evidence="4" id="KW-1185">Reference proteome</keyword>
<dbReference type="InterPro" id="IPR006202">
    <property type="entry name" value="Neur_chan_lig-bd"/>
</dbReference>
<evidence type="ECO:0000256" key="1">
    <source>
        <dbReference type="SAM" id="MobiDB-lite"/>
    </source>
</evidence>
<gene>
    <name evidence="3" type="primary">CHRNA4</name>
    <name evidence="3" type="ORF">TNCT_500161</name>
</gene>
<protein>
    <submittedName>
        <fullName evidence="3">Neuronal acetylcholine receptor subunit alpha-4</fullName>
    </submittedName>
</protein>
<dbReference type="EMBL" id="BMAO01024045">
    <property type="protein sequence ID" value="GFQ92575.1"/>
    <property type="molecule type" value="Genomic_DNA"/>
</dbReference>
<dbReference type="GO" id="GO:0005230">
    <property type="term" value="F:extracellular ligand-gated monoatomic ion channel activity"/>
    <property type="evidence" value="ECO:0007669"/>
    <property type="project" value="InterPro"/>
</dbReference>
<dbReference type="GO" id="GO:0004888">
    <property type="term" value="F:transmembrane signaling receptor activity"/>
    <property type="evidence" value="ECO:0007669"/>
    <property type="project" value="InterPro"/>
</dbReference>
<dbReference type="InterPro" id="IPR006201">
    <property type="entry name" value="Neur_channel"/>
</dbReference>
<dbReference type="Proteomes" id="UP000887116">
    <property type="component" value="Unassembled WGS sequence"/>
</dbReference>
<keyword evidence="3" id="KW-0675">Receptor</keyword>
<dbReference type="Pfam" id="PF02931">
    <property type="entry name" value="Neur_chan_LBD"/>
    <property type="match status" value="1"/>
</dbReference>
<organism evidence="3 4">
    <name type="scientific">Trichonephila clavata</name>
    <name type="common">Joro spider</name>
    <name type="synonym">Nephila clavata</name>
    <dbReference type="NCBI Taxonomy" id="2740835"/>
    <lineage>
        <taxon>Eukaryota</taxon>
        <taxon>Metazoa</taxon>
        <taxon>Ecdysozoa</taxon>
        <taxon>Arthropoda</taxon>
        <taxon>Chelicerata</taxon>
        <taxon>Arachnida</taxon>
        <taxon>Araneae</taxon>
        <taxon>Araneomorphae</taxon>
        <taxon>Entelegynae</taxon>
        <taxon>Araneoidea</taxon>
        <taxon>Nephilidae</taxon>
        <taxon>Trichonephila</taxon>
    </lineage>
</organism>
<evidence type="ECO:0000313" key="3">
    <source>
        <dbReference type="EMBL" id="GFQ92575.1"/>
    </source>
</evidence>
<comment type="caution">
    <text evidence="3">The sequence shown here is derived from an EMBL/GenBank/DDBJ whole genome shotgun (WGS) entry which is preliminary data.</text>
</comment>
<accession>A0A8X6FYP6</accession>
<feature type="domain" description="Neurotransmitter-gated ion-channel ligand-binding" evidence="2">
    <location>
        <begin position="127"/>
        <end position="296"/>
    </location>
</feature>
<name>A0A8X6FYP6_TRICU</name>
<dbReference type="GO" id="GO:0016020">
    <property type="term" value="C:membrane"/>
    <property type="evidence" value="ECO:0007669"/>
    <property type="project" value="InterPro"/>
</dbReference>
<proteinExistence type="predicted"/>